<organism evidence="1 2">
    <name type="scientific">Somion occarium</name>
    <dbReference type="NCBI Taxonomy" id="3059160"/>
    <lineage>
        <taxon>Eukaryota</taxon>
        <taxon>Fungi</taxon>
        <taxon>Dikarya</taxon>
        <taxon>Basidiomycota</taxon>
        <taxon>Agaricomycotina</taxon>
        <taxon>Agaricomycetes</taxon>
        <taxon>Polyporales</taxon>
        <taxon>Cerrenaceae</taxon>
        <taxon>Somion</taxon>
    </lineage>
</organism>
<dbReference type="EMBL" id="OZ037944">
    <property type="protein sequence ID" value="CAL1696464.1"/>
    <property type="molecule type" value="Genomic_DNA"/>
</dbReference>
<evidence type="ECO:0000313" key="2">
    <source>
        <dbReference type="Proteomes" id="UP001497453"/>
    </source>
</evidence>
<sequence length="241" mass="27344">MSIPFRMPRIISDGHLDAGSTHGPVAVGGDYSLWNVLNVFKGLNISSLRPVLPTYYLSYDAPPTSSSNSLRVGRIDCLWGDQHMGSFVCSQDSSSGRFFSRLVPSLSRVDLIKEILRKSCTPEILKTIPLQFFHSGLRNSHPVSGPSMRVWASLYQAHPQLEPPRVWASVPVSYGYRRRQCLCGQSVMDLSCRLAFSPFRLRSRQIPRRLFRTLKRTPFRRHLSMDLFLDRPAVHGLVLRC</sequence>
<evidence type="ECO:0000313" key="1">
    <source>
        <dbReference type="EMBL" id="CAL1696464.1"/>
    </source>
</evidence>
<reference evidence="2" key="1">
    <citation type="submission" date="2024-04" db="EMBL/GenBank/DDBJ databases">
        <authorList>
            <person name="Shaw F."/>
            <person name="Minotto A."/>
        </authorList>
    </citation>
    <scope>NUCLEOTIDE SEQUENCE [LARGE SCALE GENOMIC DNA]</scope>
</reference>
<protein>
    <submittedName>
        <fullName evidence="1">Uncharacterized protein</fullName>
    </submittedName>
</protein>
<accession>A0ABP1CPA0</accession>
<gene>
    <name evidence="1" type="ORF">GFSPODELE1_LOCUS1195</name>
</gene>
<proteinExistence type="predicted"/>
<keyword evidence="2" id="KW-1185">Reference proteome</keyword>
<dbReference type="Proteomes" id="UP001497453">
    <property type="component" value="Chromosome 1"/>
</dbReference>
<name>A0ABP1CPA0_9APHY</name>